<keyword evidence="2" id="KW-1185">Reference proteome</keyword>
<sequence length="129" mass="14466">MGPAASNACYMFLTENFNSGPTENLKSTSNARFWSSSSWCSGERRVDEAQARPFQHSWREKCGEALMRLSRHGLLASRFGFHQISSLIKSRKLPRSINFALCFGFGGRSLYKTAALKGPLLRELSARTE</sequence>
<comment type="caution">
    <text evidence="1">The sequence shown here is derived from an EMBL/GenBank/DDBJ whole genome shotgun (WGS) entry which is preliminary data.</text>
</comment>
<name>A0ABR3LDS6_9TELE</name>
<accession>A0ABR3LDS6</accession>
<organism evidence="1 2">
    <name type="scientific">Cirrhinus molitorella</name>
    <name type="common">mud carp</name>
    <dbReference type="NCBI Taxonomy" id="172907"/>
    <lineage>
        <taxon>Eukaryota</taxon>
        <taxon>Metazoa</taxon>
        <taxon>Chordata</taxon>
        <taxon>Craniata</taxon>
        <taxon>Vertebrata</taxon>
        <taxon>Euteleostomi</taxon>
        <taxon>Actinopterygii</taxon>
        <taxon>Neopterygii</taxon>
        <taxon>Teleostei</taxon>
        <taxon>Ostariophysi</taxon>
        <taxon>Cypriniformes</taxon>
        <taxon>Cyprinidae</taxon>
        <taxon>Labeoninae</taxon>
        <taxon>Labeonini</taxon>
        <taxon>Cirrhinus</taxon>
    </lineage>
</organism>
<dbReference type="EMBL" id="JAYMGO010000023">
    <property type="protein sequence ID" value="KAL1249678.1"/>
    <property type="molecule type" value="Genomic_DNA"/>
</dbReference>
<evidence type="ECO:0000313" key="2">
    <source>
        <dbReference type="Proteomes" id="UP001558613"/>
    </source>
</evidence>
<gene>
    <name evidence="1" type="ORF">QQF64_020683</name>
</gene>
<protein>
    <submittedName>
        <fullName evidence="1">Uncharacterized protein</fullName>
    </submittedName>
</protein>
<dbReference type="Proteomes" id="UP001558613">
    <property type="component" value="Unassembled WGS sequence"/>
</dbReference>
<proteinExistence type="predicted"/>
<evidence type="ECO:0000313" key="1">
    <source>
        <dbReference type="EMBL" id="KAL1249678.1"/>
    </source>
</evidence>
<reference evidence="1 2" key="1">
    <citation type="submission" date="2023-09" db="EMBL/GenBank/DDBJ databases">
        <authorList>
            <person name="Wang M."/>
        </authorList>
    </citation>
    <scope>NUCLEOTIDE SEQUENCE [LARGE SCALE GENOMIC DNA]</scope>
    <source>
        <strain evidence="1">GT-2023</strain>
        <tissue evidence="1">Liver</tissue>
    </source>
</reference>